<dbReference type="PROSITE" id="PS51155">
    <property type="entry name" value="CHIT_BIND_RR_2"/>
    <property type="match status" value="2"/>
</dbReference>
<feature type="compositionally biased region" description="Pro residues" evidence="2">
    <location>
        <begin position="352"/>
        <end position="363"/>
    </location>
</feature>
<evidence type="ECO:0000313" key="3">
    <source>
        <dbReference type="EnsemblMetazoa" id="AMIN009048-PA"/>
    </source>
</evidence>
<dbReference type="PANTHER" id="PTHR10380">
    <property type="entry name" value="CUTICLE PROTEIN"/>
    <property type="match status" value="1"/>
</dbReference>
<feature type="compositionally biased region" description="Polar residues" evidence="2">
    <location>
        <begin position="497"/>
        <end position="517"/>
    </location>
</feature>
<reference evidence="3" key="2">
    <citation type="submission" date="2020-05" db="UniProtKB">
        <authorList>
            <consortium name="EnsemblMetazoa"/>
        </authorList>
    </citation>
    <scope>IDENTIFICATION</scope>
    <source>
        <strain evidence="3">MINIMUS1</strain>
    </source>
</reference>
<dbReference type="AlphaFoldDB" id="A0A182WFA1"/>
<dbReference type="Proteomes" id="UP000075920">
    <property type="component" value="Unassembled WGS sequence"/>
</dbReference>
<feature type="compositionally biased region" description="Polar residues" evidence="2">
    <location>
        <begin position="434"/>
        <end position="450"/>
    </location>
</feature>
<dbReference type="GO" id="GO:0008010">
    <property type="term" value="F:structural constituent of chitin-based larval cuticle"/>
    <property type="evidence" value="ECO:0007669"/>
    <property type="project" value="TreeGrafter"/>
</dbReference>
<keyword evidence="4" id="KW-1185">Reference proteome</keyword>
<keyword evidence="1" id="KW-0193">Cuticle</keyword>
<name>A0A182WFA1_9DIPT</name>
<reference evidence="4" key="1">
    <citation type="submission" date="2013-03" db="EMBL/GenBank/DDBJ databases">
        <title>The Genome Sequence of Anopheles minimus MINIMUS1.</title>
        <authorList>
            <consortium name="The Broad Institute Genomics Platform"/>
            <person name="Neafsey D.E."/>
            <person name="Walton C."/>
            <person name="Walker B."/>
            <person name="Young S.K."/>
            <person name="Zeng Q."/>
            <person name="Gargeya S."/>
            <person name="Fitzgerald M."/>
            <person name="Haas B."/>
            <person name="Abouelleil A."/>
            <person name="Allen A.W."/>
            <person name="Alvarado L."/>
            <person name="Arachchi H.M."/>
            <person name="Berlin A.M."/>
            <person name="Chapman S.B."/>
            <person name="Gainer-Dewar J."/>
            <person name="Goldberg J."/>
            <person name="Griggs A."/>
            <person name="Gujja S."/>
            <person name="Hansen M."/>
            <person name="Howarth C."/>
            <person name="Imamovic A."/>
            <person name="Ireland A."/>
            <person name="Larimer J."/>
            <person name="McCowan C."/>
            <person name="Murphy C."/>
            <person name="Pearson M."/>
            <person name="Poon T.W."/>
            <person name="Priest M."/>
            <person name="Roberts A."/>
            <person name="Saif S."/>
            <person name="Shea T."/>
            <person name="Sisk P."/>
            <person name="Sykes S."/>
            <person name="Wortman J."/>
            <person name="Nusbaum C."/>
            <person name="Birren B."/>
        </authorList>
    </citation>
    <scope>NUCLEOTIDE SEQUENCE [LARGE SCALE GENOMIC DNA]</scope>
    <source>
        <strain evidence="4">MINIMUS1</strain>
    </source>
</reference>
<feature type="compositionally biased region" description="Low complexity" evidence="2">
    <location>
        <begin position="403"/>
        <end position="433"/>
    </location>
</feature>
<sequence>MAGNHNRLLMCAKAVQFEITSPDGDSYQAIQNSENQFKYGYQVRNVNDQFQHVYKSPDNVTYGCYGYTHPTGGSIMHSIFFVADQFGYRTVRKGQPIIIYPAPGTSPVLKQWQELPIPAACLRSDADFSQNVAESSANNPVVVSFDGNQSSLESDSSVVNSIVVPYDHTEDKAHPVVSEINSRAQSDSSSGCWRPFPGGISNKPLDKWLFAVVYATSATDDAFNIELKQKDAEVYHEQSFGKNEFNYGYQVERTNSQFQHKVKGPDDVTYGCYGYIDPVGEKHLVYYIADRLGYRLLAPDQPTKVFTDRVANSVNRLDADLQGRKLDEKVVAWNDLYLPSTCRRLNEIVSITPPPTTVRPVQPPANNLQDGSLIRGSHGQGITRRPEDESAAGSASKDEDKMNTGSGSTSGIGNPPIDVSSKSNESSPSGSDSTHSAPNNGANDLSNGDQTRVEESNHHGDVDRVRSTTPQSIPLTPTTPRPHVESHTIEQEPSPAIRQTASPPRTTYLPVTTTSSPPIIRVPDQPHSQSNCGHDPFAPRPKYPNSVAQFNGFVFPINRNCDDSGRNTADLLAQMQSLNEMVLKVSNTLHVLVETDRNRTSTGETCERVLELLNIQQKVPLLVYVPIMVPYLDVGSKPPVNPASYAFAKTCSDCK</sequence>
<dbReference type="InterPro" id="IPR050468">
    <property type="entry name" value="Cuticle_Struct_Prot"/>
</dbReference>
<dbReference type="PANTHER" id="PTHR10380:SF224">
    <property type="entry name" value="CUTICULAR PROTEIN 12A"/>
    <property type="match status" value="1"/>
</dbReference>
<protein>
    <submittedName>
        <fullName evidence="3">Uncharacterized protein</fullName>
    </submittedName>
</protein>
<organism evidence="3 4">
    <name type="scientific">Anopheles minimus</name>
    <dbReference type="NCBI Taxonomy" id="112268"/>
    <lineage>
        <taxon>Eukaryota</taxon>
        <taxon>Metazoa</taxon>
        <taxon>Ecdysozoa</taxon>
        <taxon>Arthropoda</taxon>
        <taxon>Hexapoda</taxon>
        <taxon>Insecta</taxon>
        <taxon>Pterygota</taxon>
        <taxon>Neoptera</taxon>
        <taxon>Endopterygota</taxon>
        <taxon>Diptera</taxon>
        <taxon>Nematocera</taxon>
        <taxon>Culicoidea</taxon>
        <taxon>Culicidae</taxon>
        <taxon>Anophelinae</taxon>
        <taxon>Anopheles</taxon>
    </lineage>
</organism>
<feature type="compositionally biased region" description="Basic and acidic residues" evidence="2">
    <location>
        <begin position="451"/>
        <end position="466"/>
    </location>
</feature>
<dbReference type="STRING" id="112268.A0A182WFA1"/>
<evidence type="ECO:0000313" key="4">
    <source>
        <dbReference type="Proteomes" id="UP000075920"/>
    </source>
</evidence>
<feature type="compositionally biased region" description="Polar residues" evidence="2">
    <location>
        <begin position="467"/>
        <end position="478"/>
    </location>
</feature>
<dbReference type="InterPro" id="IPR000618">
    <property type="entry name" value="Insect_cuticle"/>
</dbReference>
<evidence type="ECO:0000256" key="2">
    <source>
        <dbReference type="SAM" id="MobiDB-lite"/>
    </source>
</evidence>
<proteinExistence type="predicted"/>
<dbReference type="GO" id="GO:0062129">
    <property type="term" value="C:chitin-based extracellular matrix"/>
    <property type="evidence" value="ECO:0007669"/>
    <property type="project" value="TreeGrafter"/>
</dbReference>
<feature type="region of interest" description="Disordered" evidence="2">
    <location>
        <begin position="352"/>
        <end position="531"/>
    </location>
</feature>
<accession>A0A182WFA1</accession>
<evidence type="ECO:0000256" key="1">
    <source>
        <dbReference type="PROSITE-ProRule" id="PRU00497"/>
    </source>
</evidence>
<dbReference type="EnsemblMetazoa" id="AMIN009048-RA">
    <property type="protein sequence ID" value="AMIN009048-PA"/>
    <property type="gene ID" value="AMIN009048"/>
</dbReference>
<dbReference type="Pfam" id="PF00379">
    <property type="entry name" value="Chitin_bind_4"/>
    <property type="match status" value="2"/>
</dbReference>
<dbReference type="VEuPathDB" id="VectorBase:AMIN009048"/>